<evidence type="ECO:0000313" key="3">
    <source>
        <dbReference type="Proteomes" id="UP001500804"/>
    </source>
</evidence>
<protein>
    <recommendedName>
        <fullName evidence="1">HTH luxR-type domain-containing protein</fullName>
    </recommendedName>
</protein>
<dbReference type="InterPro" id="IPR027417">
    <property type="entry name" value="P-loop_NTPase"/>
</dbReference>
<dbReference type="Pfam" id="PF00196">
    <property type="entry name" value="GerE"/>
    <property type="match status" value="1"/>
</dbReference>
<evidence type="ECO:0000259" key="1">
    <source>
        <dbReference type="PROSITE" id="PS50043"/>
    </source>
</evidence>
<gene>
    <name evidence="2" type="ORF">GCM10023320_53700</name>
</gene>
<dbReference type="EMBL" id="BAABJO010000023">
    <property type="protein sequence ID" value="GAA5131014.1"/>
    <property type="molecule type" value="Genomic_DNA"/>
</dbReference>
<dbReference type="PANTHER" id="PTHR47691">
    <property type="entry name" value="REGULATOR-RELATED"/>
    <property type="match status" value="1"/>
</dbReference>
<dbReference type="Gene3D" id="3.40.50.300">
    <property type="entry name" value="P-loop containing nucleotide triphosphate hydrolases"/>
    <property type="match status" value="1"/>
</dbReference>
<dbReference type="Gene3D" id="1.10.10.10">
    <property type="entry name" value="Winged helix-like DNA-binding domain superfamily/Winged helix DNA-binding domain"/>
    <property type="match status" value="1"/>
</dbReference>
<dbReference type="SMART" id="SM00421">
    <property type="entry name" value="HTH_LUXR"/>
    <property type="match status" value="1"/>
</dbReference>
<comment type="caution">
    <text evidence="2">The sequence shown here is derived from an EMBL/GenBank/DDBJ whole genome shotgun (WGS) entry which is preliminary data.</text>
</comment>
<accession>A0ABP9NS25</accession>
<reference evidence="3" key="1">
    <citation type="journal article" date="2019" name="Int. J. Syst. Evol. Microbiol.">
        <title>The Global Catalogue of Microorganisms (GCM) 10K type strain sequencing project: providing services to taxonomists for standard genome sequencing and annotation.</title>
        <authorList>
            <consortium name="The Broad Institute Genomics Platform"/>
            <consortium name="The Broad Institute Genome Sequencing Center for Infectious Disease"/>
            <person name="Wu L."/>
            <person name="Ma J."/>
        </authorList>
    </citation>
    <scope>NUCLEOTIDE SEQUENCE [LARGE SCALE GENOMIC DNA]</scope>
    <source>
        <strain evidence="3">JCM 18302</strain>
    </source>
</reference>
<dbReference type="SUPFAM" id="SSF46894">
    <property type="entry name" value="C-terminal effector domain of the bipartite response regulators"/>
    <property type="match status" value="1"/>
</dbReference>
<dbReference type="InterPro" id="IPR016032">
    <property type="entry name" value="Sig_transdc_resp-reg_C-effctor"/>
</dbReference>
<proteinExistence type="predicted"/>
<dbReference type="PROSITE" id="PS00622">
    <property type="entry name" value="HTH_LUXR_1"/>
    <property type="match status" value="1"/>
</dbReference>
<dbReference type="CDD" id="cd06170">
    <property type="entry name" value="LuxR_C_like"/>
    <property type="match status" value="1"/>
</dbReference>
<dbReference type="SUPFAM" id="SSF52540">
    <property type="entry name" value="P-loop containing nucleoside triphosphate hydrolases"/>
    <property type="match status" value="1"/>
</dbReference>
<name>A0ABP9NS25_9PSEU</name>
<organism evidence="2 3">
    <name type="scientific">Pseudonocardia adelaidensis</name>
    <dbReference type="NCBI Taxonomy" id="648754"/>
    <lineage>
        <taxon>Bacteria</taxon>
        <taxon>Bacillati</taxon>
        <taxon>Actinomycetota</taxon>
        <taxon>Actinomycetes</taxon>
        <taxon>Pseudonocardiales</taxon>
        <taxon>Pseudonocardiaceae</taxon>
        <taxon>Pseudonocardia</taxon>
    </lineage>
</organism>
<dbReference type="PANTHER" id="PTHR47691:SF3">
    <property type="entry name" value="HTH-TYPE TRANSCRIPTIONAL REGULATOR RV0890C-RELATED"/>
    <property type="match status" value="1"/>
</dbReference>
<dbReference type="RefSeq" id="WP_345608295.1">
    <property type="nucleotide sequence ID" value="NZ_BAABJO010000023.1"/>
</dbReference>
<evidence type="ECO:0000313" key="2">
    <source>
        <dbReference type="EMBL" id="GAA5131014.1"/>
    </source>
</evidence>
<dbReference type="PRINTS" id="PR00038">
    <property type="entry name" value="HTHLUXR"/>
</dbReference>
<keyword evidence="3" id="KW-1185">Reference proteome</keyword>
<dbReference type="InterPro" id="IPR011990">
    <property type="entry name" value="TPR-like_helical_dom_sf"/>
</dbReference>
<dbReference type="SUPFAM" id="SSF48452">
    <property type="entry name" value="TPR-like"/>
    <property type="match status" value="1"/>
</dbReference>
<dbReference type="InterPro" id="IPR000792">
    <property type="entry name" value="Tscrpt_reg_LuxR_C"/>
</dbReference>
<dbReference type="PROSITE" id="PS50043">
    <property type="entry name" value="HTH_LUXR_2"/>
    <property type="match status" value="1"/>
</dbReference>
<feature type="domain" description="HTH luxR-type" evidence="1">
    <location>
        <begin position="818"/>
        <end position="883"/>
    </location>
</feature>
<dbReference type="Proteomes" id="UP001500804">
    <property type="component" value="Unassembled WGS sequence"/>
</dbReference>
<sequence length="884" mass="91498">MAGAPTVLPGPVSSFVGRRRELAAVAGLVARQRLVSLVGPGGCGKTRLAAEWARSQPAELVGFVELASLPDAALLPVAVLVACGIREEPGTDAVDRVASRLAGEPGVLVLDTCEHLRDEVAAFVDVLLRRCARLRILVTSRVSLGTAGETVLPVGGLSSDGPQLFLDRARAVQPDLAPDVGSARRICELADGLPLAIELAAAKTRALPLTHIEAGMADRLRFLARTSPVGEPRHRSMEACIGWSYRLAEPRSRRALRALSVLPGRFTVEAAAAVAGEPALEPLVDQSLVTFHADDGRYVLLDMVREFAAGELSAAGEAEAVALRLLGWADELARSAAPGLDRADPATVRRVERDDAGVRAALEYAVRSRKALDVAAAIVVGLTFYWSLRGRCGEGLLWARRVAAATASPPCGLTWAMAFLASYTGDVVEGSRLGAAAAAEAAAAGDDRVRGRALVVVGMDAIFSRPAHAQVVLTEAVDRTDRACDGWGSVEARQALAYAFLVRSDHRAALAHLDAAVPVLTELGHAQLRAWDAAGRAEAAVLAGRFSVAESEGRRGLALAGAVGEPVSAVYALRPLAKALCQQGRVADAAAELAAAASFFAAHPGLGVGEELAVCAATVAVWRDPATATPAAEEAVRAAGEVAGQASEAGALLAIARLAAGDPDGACAAAAAAVRCAEPIEARESACTAGLAWCAAERMLGTAGAGTVGRAHRVLAAAADLALLPQVADALDVVAGLALDQGRPAVAARLHAAAARTRAEMGSRPSALVDLFRPADDRAVAARLDAEQLAAAGREGARLTAARAAAYAARSRGRRARPRSGWESLTPTERDVVALVARGLGNQAIGAQLLITEGTVRTHLRSVFGKLGLRSRTELAAEFARRDR</sequence>
<dbReference type="InterPro" id="IPR036388">
    <property type="entry name" value="WH-like_DNA-bd_sf"/>
</dbReference>